<comment type="caution">
    <text evidence="2">The sequence shown here is derived from an EMBL/GenBank/DDBJ whole genome shotgun (WGS) entry which is preliminary data.</text>
</comment>
<sequence length="343" mass="38076">MLTDPSLALLAKQNLASYVLDGGLLPMNNNASFIVQDSPAVTTLIVDENDRVVACGVVTVYSSKQAYCVVGVVAEGCSNHTIWIEETTREKKELCVYKIIRSAPYIIDYKAPTMFETVFADPKGRSVFAHLIDTLAHCSIGKTNMDVNKNMTIDLLNNDSIEHQKVVAQWRDVAGFIVSDRHRFEEVLVDRSNLLSLSDAASTIVVVNVTKDNQLFVLDYDAGISIYDRSEHVTALIQTPGITGKLALNGGQPCGYALLCNNRILLSYANNEEAFKQLLSEAAKDIVSSQCKMFLRLDAHKVTEKIIENSVERKEVTRLHTRTNVSGIKWNLIYCCNLGLHIF</sequence>
<dbReference type="EMBL" id="JAHQIW010006994">
    <property type="protein sequence ID" value="KAJ1371529.1"/>
    <property type="molecule type" value="Genomic_DNA"/>
</dbReference>
<accession>A0AAD5R8I1</accession>
<evidence type="ECO:0000313" key="3">
    <source>
        <dbReference type="Proteomes" id="UP001196413"/>
    </source>
</evidence>
<dbReference type="AlphaFoldDB" id="A0AAD5R8I1"/>
<dbReference type="Proteomes" id="UP001196413">
    <property type="component" value="Unassembled WGS sequence"/>
</dbReference>
<organism evidence="2 3">
    <name type="scientific">Parelaphostrongylus tenuis</name>
    <name type="common">Meningeal worm</name>
    <dbReference type="NCBI Taxonomy" id="148309"/>
    <lineage>
        <taxon>Eukaryota</taxon>
        <taxon>Metazoa</taxon>
        <taxon>Ecdysozoa</taxon>
        <taxon>Nematoda</taxon>
        <taxon>Chromadorea</taxon>
        <taxon>Rhabditida</taxon>
        <taxon>Rhabditina</taxon>
        <taxon>Rhabditomorpha</taxon>
        <taxon>Strongyloidea</taxon>
        <taxon>Metastrongylidae</taxon>
        <taxon>Parelaphostrongylus</taxon>
    </lineage>
</organism>
<evidence type="ECO:0000313" key="2">
    <source>
        <dbReference type="EMBL" id="KAJ1371529.1"/>
    </source>
</evidence>
<keyword evidence="3" id="KW-1185">Reference proteome</keyword>
<name>A0AAD5R8I1_PARTN</name>
<dbReference type="Pfam" id="PF24524">
    <property type="entry name" value="DUF7596"/>
    <property type="match status" value="1"/>
</dbReference>
<feature type="domain" description="DUF7596" evidence="1">
    <location>
        <begin position="28"/>
        <end position="178"/>
    </location>
</feature>
<gene>
    <name evidence="2" type="ORF">KIN20_033495</name>
</gene>
<evidence type="ECO:0000259" key="1">
    <source>
        <dbReference type="Pfam" id="PF24524"/>
    </source>
</evidence>
<protein>
    <recommendedName>
        <fullName evidence="1">DUF7596 domain-containing protein</fullName>
    </recommendedName>
</protein>
<dbReference type="InterPro" id="IPR056017">
    <property type="entry name" value="DUF7596"/>
</dbReference>
<reference evidence="2" key="1">
    <citation type="submission" date="2021-06" db="EMBL/GenBank/DDBJ databases">
        <title>Parelaphostrongylus tenuis whole genome reference sequence.</title>
        <authorList>
            <person name="Garwood T.J."/>
            <person name="Larsen P.A."/>
            <person name="Fountain-Jones N.M."/>
            <person name="Garbe J.R."/>
            <person name="Macchietto M.G."/>
            <person name="Kania S.A."/>
            <person name="Gerhold R.W."/>
            <person name="Richards J.E."/>
            <person name="Wolf T.M."/>
        </authorList>
    </citation>
    <scope>NUCLEOTIDE SEQUENCE</scope>
    <source>
        <strain evidence="2">MNPRO001-30</strain>
        <tissue evidence="2">Meninges</tissue>
    </source>
</reference>
<proteinExistence type="predicted"/>